<organism evidence="1 2">
    <name type="scientific">Diphasiastrum complanatum</name>
    <name type="common">Issler's clubmoss</name>
    <name type="synonym">Lycopodium complanatum</name>
    <dbReference type="NCBI Taxonomy" id="34168"/>
    <lineage>
        <taxon>Eukaryota</taxon>
        <taxon>Viridiplantae</taxon>
        <taxon>Streptophyta</taxon>
        <taxon>Embryophyta</taxon>
        <taxon>Tracheophyta</taxon>
        <taxon>Lycopodiopsida</taxon>
        <taxon>Lycopodiales</taxon>
        <taxon>Lycopodiaceae</taxon>
        <taxon>Lycopodioideae</taxon>
        <taxon>Diphasiastrum</taxon>
    </lineage>
</organism>
<gene>
    <name evidence="1" type="ORF">O6H91_15G027300</name>
</gene>
<dbReference type="Proteomes" id="UP001162992">
    <property type="component" value="Chromosome 15"/>
</dbReference>
<evidence type="ECO:0000313" key="2">
    <source>
        <dbReference type="Proteomes" id="UP001162992"/>
    </source>
</evidence>
<dbReference type="EMBL" id="CM055106">
    <property type="protein sequence ID" value="KAJ7528959.1"/>
    <property type="molecule type" value="Genomic_DNA"/>
</dbReference>
<protein>
    <submittedName>
        <fullName evidence="1">Uncharacterized protein</fullName>
    </submittedName>
</protein>
<sequence length="109" mass="12117">MMLEERFPWPMNHKTFLVPINSSFKHAHTFMSLGRKSTMTLEANKGHGASANMEHVTIISSPNLFDPMAIGTTTSNVFLQATSCLIPQNYLLLDPMPISTLQPLSKLIS</sequence>
<name>A0ACC2BGP3_DIPCM</name>
<comment type="caution">
    <text evidence="1">The sequence shown here is derived from an EMBL/GenBank/DDBJ whole genome shotgun (WGS) entry which is preliminary data.</text>
</comment>
<evidence type="ECO:0000313" key="1">
    <source>
        <dbReference type="EMBL" id="KAJ7528959.1"/>
    </source>
</evidence>
<proteinExistence type="predicted"/>
<keyword evidence="2" id="KW-1185">Reference proteome</keyword>
<accession>A0ACC2BGP3</accession>
<reference evidence="2" key="1">
    <citation type="journal article" date="2024" name="Proc. Natl. Acad. Sci. U.S.A.">
        <title>Extraordinary preservation of gene collinearity over three hundred million years revealed in homosporous lycophytes.</title>
        <authorList>
            <person name="Li C."/>
            <person name="Wickell D."/>
            <person name="Kuo L.Y."/>
            <person name="Chen X."/>
            <person name="Nie B."/>
            <person name="Liao X."/>
            <person name="Peng D."/>
            <person name="Ji J."/>
            <person name="Jenkins J."/>
            <person name="Williams M."/>
            <person name="Shu S."/>
            <person name="Plott C."/>
            <person name="Barry K."/>
            <person name="Rajasekar S."/>
            <person name="Grimwood J."/>
            <person name="Han X."/>
            <person name="Sun S."/>
            <person name="Hou Z."/>
            <person name="He W."/>
            <person name="Dai G."/>
            <person name="Sun C."/>
            <person name="Schmutz J."/>
            <person name="Leebens-Mack J.H."/>
            <person name="Li F.W."/>
            <person name="Wang L."/>
        </authorList>
    </citation>
    <scope>NUCLEOTIDE SEQUENCE [LARGE SCALE GENOMIC DNA]</scope>
    <source>
        <strain evidence="2">cv. PW_Plant_1</strain>
    </source>
</reference>